<dbReference type="KEGG" id="psoj:PHYSODRAFT_526736"/>
<reference evidence="2 3" key="1">
    <citation type="journal article" date="2006" name="Science">
        <title>Phytophthora genome sequences uncover evolutionary origins and mechanisms of pathogenesis.</title>
        <authorList>
            <person name="Tyler B.M."/>
            <person name="Tripathy S."/>
            <person name="Zhang X."/>
            <person name="Dehal P."/>
            <person name="Jiang R.H."/>
            <person name="Aerts A."/>
            <person name="Arredondo F.D."/>
            <person name="Baxter L."/>
            <person name="Bensasson D."/>
            <person name="Beynon J.L."/>
            <person name="Chapman J."/>
            <person name="Damasceno C.M."/>
            <person name="Dorrance A.E."/>
            <person name="Dou D."/>
            <person name="Dickerman A.W."/>
            <person name="Dubchak I.L."/>
            <person name="Garbelotto M."/>
            <person name="Gijzen M."/>
            <person name="Gordon S.G."/>
            <person name="Govers F."/>
            <person name="Grunwald N.J."/>
            <person name="Huang W."/>
            <person name="Ivors K.L."/>
            <person name="Jones R.W."/>
            <person name="Kamoun S."/>
            <person name="Krampis K."/>
            <person name="Lamour K.H."/>
            <person name="Lee M.K."/>
            <person name="McDonald W.H."/>
            <person name="Medina M."/>
            <person name="Meijer H.J."/>
            <person name="Nordberg E.K."/>
            <person name="Maclean D.J."/>
            <person name="Ospina-Giraldo M.D."/>
            <person name="Morris P.F."/>
            <person name="Phuntumart V."/>
            <person name="Putnam N.H."/>
            <person name="Rash S."/>
            <person name="Rose J.K."/>
            <person name="Sakihama Y."/>
            <person name="Salamov A.A."/>
            <person name="Savidor A."/>
            <person name="Scheuring C.F."/>
            <person name="Smith B.M."/>
            <person name="Sobral B.W."/>
            <person name="Terry A."/>
            <person name="Torto-Alalibo T.A."/>
            <person name="Win J."/>
            <person name="Xu Z."/>
            <person name="Zhang H."/>
            <person name="Grigoriev I.V."/>
            <person name="Rokhsar D.S."/>
            <person name="Boore J.L."/>
        </authorList>
    </citation>
    <scope>NUCLEOTIDE SEQUENCE [LARGE SCALE GENOMIC DNA]</scope>
    <source>
        <strain evidence="2 3">P6497</strain>
    </source>
</reference>
<evidence type="ECO:0000313" key="2">
    <source>
        <dbReference type="EMBL" id="EGZ08025.1"/>
    </source>
</evidence>
<dbReference type="GeneID" id="20661169"/>
<dbReference type="KEGG" id="psoj:PHYSODRAFT_527744"/>
<dbReference type="Proteomes" id="UP000002640">
    <property type="component" value="Unassembled WGS sequence"/>
</dbReference>
<gene>
    <name evidence="1" type="ORF">PHYSODRAFT_526736</name>
    <name evidence="2" type="ORF">PHYSODRAFT_527744</name>
</gene>
<evidence type="ECO:0000313" key="3">
    <source>
        <dbReference type="Proteomes" id="UP000002640"/>
    </source>
</evidence>
<dbReference type="GeneID" id="20661048"/>
<dbReference type="InParanoid" id="G5A7Z9"/>
<organism evidence="3">
    <name type="scientific">Phytophthora sojae (strain P6497)</name>
    <name type="common">Soybean stem and root rot agent</name>
    <name type="synonym">Phytophthora megasperma f. sp. glycines</name>
    <dbReference type="NCBI Taxonomy" id="1094619"/>
    <lineage>
        <taxon>Eukaryota</taxon>
        <taxon>Sar</taxon>
        <taxon>Stramenopiles</taxon>
        <taxon>Oomycota</taxon>
        <taxon>Peronosporomycetes</taxon>
        <taxon>Peronosporales</taxon>
        <taxon>Peronosporaceae</taxon>
        <taxon>Phytophthora</taxon>
    </lineage>
</organism>
<name>G5A7Z9_PHYSP</name>
<dbReference type="AlphaFoldDB" id="G5A7Z9"/>
<keyword evidence="3" id="KW-1185">Reference proteome</keyword>
<sequence>MVELLMEQGACLGSHDCRGQKFHWHDRDIYGDSALMLASRTANTPVTMQLLNEINIVRYAKQNHPFKVLKRAIKSDNERHAMEVAMHENIQSSINNPEVTRFKGSGKPELSWTLSKCTEAAFDRGMTDLV</sequence>
<reference evidence="2" key="2">
    <citation type="submission" date="2011-09" db="EMBL/GenBank/DDBJ databases">
        <authorList>
            <consortium name="US DOE Joint Genome Institute (JGI-PGF)"/>
            <person name="Aerts A."/>
            <person name="Grimwood J."/>
            <person name="Schmutz J."/>
            <person name="Lucas S."/>
            <person name="Hammon N."/>
            <person name="Glavina del Rio T."/>
            <person name="Dalin E."/>
            <person name="Tice H."/>
            <person name="Pitluck S."/>
            <person name="Dehal P."/>
            <person name="Chapman J."/>
            <person name="Putman N.H."/>
            <person name="Salamov A.A."/>
            <person name="Terry A."/>
            <person name="Rokhsar D.S."/>
            <person name="Boore J.L."/>
            <person name="Tripathy S."/>
            <person name="Tyler B.M."/>
            <person name="Grigoriev I.V."/>
        </authorList>
    </citation>
    <scope>NUCLEOTIDE SEQUENCE</scope>
    <source>
        <strain evidence="2">P6497</strain>
    </source>
</reference>
<proteinExistence type="predicted"/>
<dbReference type="EMBL" id="JH159161">
    <property type="protein sequence ID" value="EGZ08020.1"/>
    <property type="molecule type" value="Genomic_DNA"/>
</dbReference>
<evidence type="ECO:0000313" key="1">
    <source>
        <dbReference type="EMBL" id="EGZ08020.1"/>
    </source>
</evidence>
<evidence type="ECO:0008006" key="4">
    <source>
        <dbReference type="Google" id="ProtNLM"/>
    </source>
</evidence>
<dbReference type="RefSeq" id="XP_009536192.1">
    <property type="nucleotide sequence ID" value="XM_009537897.1"/>
</dbReference>
<accession>G5A7Z9</accession>
<protein>
    <recommendedName>
        <fullName evidence="4">Ankyrin repeat protein</fullName>
    </recommendedName>
</protein>
<dbReference type="EMBL" id="JH159161">
    <property type="protein sequence ID" value="EGZ08025.1"/>
    <property type="molecule type" value="Genomic_DNA"/>
</dbReference>
<dbReference type="RefSeq" id="XP_009536197.1">
    <property type="nucleotide sequence ID" value="XM_009537902.1"/>
</dbReference>